<sequence length="251" mass="26437">MRHRRGASRPPSAARLGAAALRLAAQVETISEPAAVATAFAAFLSVLALDRYLVLDVAHRTPLSPDTLAVRVLAFDWPEADLRWTDERRLVTAADLIRRGLKAERVFGIDDLLPGLGAAIPGRPAGAGESRGLCVPVHGPQGLWGCVCVAGSGSCGPEMRAALDLTARAAFARLRALAGPDPGCESRPAPSPRERDVLVWTAQGKTAWEIARILGLARSTVEEHARKAGHKLGAQNKAHAVALALRAGIIS</sequence>
<dbReference type="PROSITE" id="PS50043">
    <property type="entry name" value="HTH_LUXR_2"/>
    <property type="match status" value="1"/>
</dbReference>
<dbReference type="Proteomes" id="UP001055153">
    <property type="component" value="Unassembled WGS sequence"/>
</dbReference>
<dbReference type="InterPro" id="IPR016032">
    <property type="entry name" value="Sig_transdc_resp-reg_C-effctor"/>
</dbReference>
<proteinExistence type="predicted"/>
<dbReference type="SUPFAM" id="SSF46894">
    <property type="entry name" value="C-terminal effector domain of the bipartite response regulators"/>
    <property type="match status" value="1"/>
</dbReference>
<dbReference type="RefSeq" id="WP_238233733.1">
    <property type="nucleotide sequence ID" value="NZ_BPQQ01000008.1"/>
</dbReference>
<feature type="domain" description="HTH luxR-type" evidence="4">
    <location>
        <begin position="183"/>
        <end position="248"/>
    </location>
</feature>
<comment type="caution">
    <text evidence="5">The sequence shown here is derived from an EMBL/GenBank/DDBJ whole genome shotgun (WGS) entry which is preliminary data.</text>
</comment>
<dbReference type="SMART" id="SM00421">
    <property type="entry name" value="HTH_LUXR"/>
    <property type="match status" value="1"/>
</dbReference>
<evidence type="ECO:0000256" key="1">
    <source>
        <dbReference type="ARBA" id="ARBA00023015"/>
    </source>
</evidence>
<reference evidence="5" key="2">
    <citation type="submission" date="2021-08" db="EMBL/GenBank/DDBJ databases">
        <authorList>
            <person name="Tani A."/>
            <person name="Ola A."/>
            <person name="Ogura Y."/>
            <person name="Katsura K."/>
            <person name="Hayashi T."/>
        </authorList>
    </citation>
    <scope>NUCLEOTIDE SEQUENCE</scope>
    <source>
        <strain evidence="5">DSM 17168</strain>
    </source>
</reference>
<dbReference type="InterPro" id="IPR036388">
    <property type="entry name" value="WH-like_DNA-bd_sf"/>
</dbReference>
<evidence type="ECO:0000256" key="3">
    <source>
        <dbReference type="ARBA" id="ARBA00023163"/>
    </source>
</evidence>
<dbReference type="Gene3D" id="3.30.450.80">
    <property type="entry name" value="Transcription factor LuxR-like, autoinducer-binding domain"/>
    <property type="match status" value="1"/>
</dbReference>
<reference evidence="5" key="1">
    <citation type="journal article" date="2021" name="Front. Microbiol.">
        <title>Comprehensive Comparative Genomics and Phenotyping of Methylobacterium Species.</title>
        <authorList>
            <person name="Alessa O."/>
            <person name="Ogura Y."/>
            <person name="Fujitani Y."/>
            <person name="Takami H."/>
            <person name="Hayashi T."/>
            <person name="Sahin N."/>
            <person name="Tani A."/>
        </authorList>
    </citation>
    <scope>NUCLEOTIDE SEQUENCE</scope>
    <source>
        <strain evidence="5">DSM 17168</strain>
    </source>
</reference>
<dbReference type="InterPro" id="IPR000792">
    <property type="entry name" value="Tscrpt_reg_LuxR_C"/>
</dbReference>
<name>A0ABQ4S8L4_9HYPH</name>
<accession>A0ABQ4S8L4</accession>
<dbReference type="InterPro" id="IPR036693">
    <property type="entry name" value="TF_LuxR_autoind-bd_dom_sf"/>
</dbReference>
<dbReference type="CDD" id="cd06170">
    <property type="entry name" value="LuxR_C_like"/>
    <property type="match status" value="1"/>
</dbReference>
<keyword evidence="2" id="KW-0238">DNA-binding</keyword>
<evidence type="ECO:0000259" key="4">
    <source>
        <dbReference type="PROSITE" id="PS50043"/>
    </source>
</evidence>
<dbReference type="Pfam" id="PF00196">
    <property type="entry name" value="GerE"/>
    <property type="match status" value="1"/>
</dbReference>
<dbReference type="InterPro" id="IPR005143">
    <property type="entry name" value="TF_LuxR_autoind-bd_dom"/>
</dbReference>
<dbReference type="PRINTS" id="PR00038">
    <property type="entry name" value="HTHLUXR"/>
</dbReference>
<dbReference type="Gene3D" id="1.10.10.10">
    <property type="entry name" value="Winged helix-like DNA-binding domain superfamily/Winged helix DNA-binding domain"/>
    <property type="match status" value="1"/>
</dbReference>
<evidence type="ECO:0000313" key="6">
    <source>
        <dbReference type="Proteomes" id="UP001055153"/>
    </source>
</evidence>
<organism evidence="5 6">
    <name type="scientific">Methylobacterium isbiliense</name>
    <dbReference type="NCBI Taxonomy" id="315478"/>
    <lineage>
        <taxon>Bacteria</taxon>
        <taxon>Pseudomonadati</taxon>
        <taxon>Pseudomonadota</taxon>
        <taxon>Alphaproteobacteria</taxon>
        <taxon>Hyphomicrobiales</taxon>
        <taxon>Methylobacteriaceae</taxon>
        <taxon>Methylobacterium</taxon>
    </lineage>
</organism>
<gene>
    <name evidence="5" type="ORF">GMJLKIPL_0696</name>
</gene>
<evidence type="ECO:0000256" key="2">
    <source>
        <dbReference type="ARBA" id="ARBA00023125"/>
    </source>
</evidence>
<dbReference type="EMBL" id="BPQQ01000008">
    <property type="protein sequence ID" value="GJD98785.1"/>
    <property type="molecule type" value="Genomic_DNA"/>
</dbReference>
<dbReference type="Pfam" id="PF03472">
    <property type="entry name" value="Autoind_bind"/>
    <property type="match status" value="1"/>
</dbReference>
<protein>
    <recommendedName>
        <fullName evidence="4">HTH luxR-type domain-containing protein</fullName>
    </recommendedName>
</protein>
<keyword evidence="6" id="KW-1185">Reference proteome</keyword>
<keyword evidence="1" id="KW-0805">Transcription regulation</keyword>
<dbReference type="PANTHER" id="PTHR44688">
    <property type="entry name" value="DNA-BINDING TRANSCRIPTIONAL ACTIVATOR DEVR_DOSR"/>
    <property type="match status" value="1"/>
</dbReference>
<dbReference type="PANTHER" id="PTHR44688:SF16">
    <property type="entry name" value="DNA-BINDING TRANSCRIPTIONAL ACTIVATOR DEVR_DOSR"/>
    <property type="match status" value="1"/>
</dbReference>
<keyword evidence="3" id="KW-0804">Transcription</keyword>
<dbReference type="SUPFAM" id="SSF75516">
    <property type="entry name" value="Pheromone-binding domain of LuxR-like quorum-sensing transcription factors"/>
    <property type="match status" value="1"/>
</dbReference>
<evidence type="ECO:0000313" key="5">
    <source>
        <dbReference type="EMBL" id="GJD98785.1"/>
    </source>
</evidence>